<organism evidence="2 3">
    <name type="scientific">Streptomyces akebiae</name>
    <dbReference type="NCBI Taxonomy" id="2865673"/>
    <lineage>
        <taxon>Bacteria</taxon>
        <taxon>Bacillati</taxon>
        <taxon>Actinomycetota</taxon>
        <taxon>Actinomycetes</taxon>
        <taxon>Kitasatosporales</taxon>
        <taxon>Streptomycetaceae</taxon>
        <taxon>Streptomyces</taxon>
    </lineage>
</organism>
<sequence length="225" mass="24285">MAMRNHRWYVAIAAALLLAGCGGGAESDSWDGKAVALTKEQVRETLPDGGAMKRWKESARPTTVEMDKLNYRSEACPIKGNAGCENSRFFGVSTFRHNDNAATVTFLIIAYDSEQAARKAYDVLWDGYYGKKAGQRAKTFSLGPIGDERDARFGSAGYFGEPGAVTQTRVGTTLLWTLAGSMDKDEDSVNEDGVNEDSVRDLATVLAKRARQAQDGDAPSAALEG</sequence>
<feature type="chain" id="PRO_5047192282" description="Lipoprotein" evidence="1">
    <location>
        <begin position="26"/>
        <end position="225"/>
    </location>
</feature>
<evidence type="ECO:0008006" key="4">
    <source>
        <dbReference type="Google" id="ProtNLM"/>
    </source>
</evidence>
<feature type="signal peptide" evidence="1">
    <location>
        <begin position="1"/>
        <end position="25"/>
    </location>
</feature>
<dbReference type="PROSITE" id="PS51257">
    <property type="entry name" value="PROKAR_LIPOPROTEIN"/>
    <property type="match status" value="1"/>
</dbReference>
<keyword evidence="3" id="KW-1185">Reference proteome</keyword>
<protein>
    <recommendedName>
        <fullName evidence="4">Lipoprotein</fullName>
    </recommendedName>
</protein>
<dbReference type="Proteomes" id="UP000827138">
    <property type="component" value="Chromosome"/>
</dbReference>
<keyword evidence="1" id="KW-0732">Signal</keyword>
<dbReference type="RefSeq" id="WP_220647149.1">
    <property type="nucleotide sequence ID" value="NZ_CP080647.1"/>
</dbReference>
<evidence type="ECO:0000313" key="3">
    <source>
        <dbReference type="Proteomes" id="UP000827138"/>
    </source>
</evidence>
<evidence type="ECO:0000313" key="2">
    <source>
        <dbReference type="EMBL" id="QYX78250.1"/>
    </source>
</evidence>
<gene>
    <name evidence="2" type="ORF">K1J60_18365</name>
</gene>
<evidence type="ECO:0000256" key="1">
    <source>
        <dbReference type="SAM" id="SignalP"/>
    </source>
</evidence>
<reference evidence="2 3" key="1">
    <citation type="submission" date="2021-08" db="EMBL/GenBank/DDBJ databases">
        <authorList>
            <person name="Ping M."/>
        </authorList>
    </citation>
    <scope>NUCLEOTIDE SEQUENCE [LARGE SCALE GENOMIC DNA]</scope>
    <source>
        <strain evidence="2 3">MG28</strain>
    </source>
</reference>
<proteinExistence type="predicted"/>
<accession>A0ABX8XQP7</accession>
<dbReference type="EMBL" id="CP080647">
    <property type="protein sequence ID" value="QYX78250.1"/>
    <property type="molecule type" value="Genomic_DNA"/>
</dbReference>
<name>A0ABX8XQP7_9ACTN</name>